<dbReference type="Proteomes" id="UP000319103">
    <property type="component" value="Unassembled WGS sequence"/>
</dbReference>
<feature type="transmembrane region" description="Helical" evidence="9">
    <location>
        <begin position="104"/>
        <end position="122"/>
    </location>
</feature>
<feature type="transmembrane region" description="Helical" evidence="9">
    <location>
        <begin position="294"/>
        <end position="317"/>
    </location>
</feature>
<dbReference type="EMBL" id="VIGB01000003">
    <property type="protein sequence ID" value="TQF01914.1"/>
    <property type="molecule type" value="Genomic_DNA"/>
</dbReference>
<dbReference type="GO" id="GO:0005886">
    <property type="term" value="C:plasma membrane"/>
    <property type="evidence" value="ECO:0007669"/>
    <property type="project" value="UniProtKB-SubCell"/>
</dbReference>
<feature type="transmembrane region" description="Helical" evidence="9">
    <location>
        <begin position="225"/>
        <end position="244"/>
    </location>
</feature>
<evidence type="ECO:0000313" key="12">
    <source>
        <dbReference type="Proteomes" id="UP000319103"/>
    </source>
</evidence>
<dbReference type="PROSITE" id="PS50850">
    <property type="entry name" value="MFS"/>
    <property type="match status" value="1"/>
</dbReference>
<evidence type="ECO:0000259" key="10">
    <source>
        <dbReference type="PROSITE" id="PS50850"/>
    </source>
</evidence>
<evidence type="ECO:0000256" key="7">
    <source>
        <dbReference type="ARBA" id="ARBA00023251"/>
    </source>
</evidence>
<keyword evidence="12" id="KW-1185">Reference proteome</keyword>
<feature type="transmembrane region" description="Helical" evidence="9">
    <location>
        <begin position="166"/>
        <end position="185"/>
    </location>
</feature>
<evidence type="ECO:0000256" key="8">
    <source>
        <dbReference type="SAM" id="MobiDB-lite"/>
    </source>
</evidence>
<dbReference type="Gene3D" id="1.20.1720.10">
    <property type="entry name" value="Multidrug resistance protein D"/>
    <property type="match status" value="1"/>
</dbReference>
<feature type="compositionally biased region" description="Basic and acidic residues" evidence="8">
    <location>
        <begin position="1"/>
        <end position="11"/>
    </location>
</feature>
<feature type="compositionally biased region" description="Low complexity" evidence="8">
    <location>
        <begin position="15"/>
        <end position="29"/>
    </location>
</feature>
<protein>
    <submittedName>
        <fullName evidence="11">MFS transporter</fullName>
    </submittedName>
</protein>
<dbReference type="OrthoDB" id="4080117at2"/>
<evidence type="ECO:0000256" key="1">
    <source>
        <dbReference type="ARBA" id="ARBA00004651"/>
    </source>
</evidence>
<dbReference type="Gene3D" id="1.20.1250.20">
    <property type="entry name" value="MFS general substrate transporter like domains"/>
    <property type="match status" value="1"/>
</dbReference>
<dbReference type="GO" id="GO:0022857">
    <property type="term" value="F:transmembrane transporter activity"/>
    <property type="evidence" value="ECO:0007669"/>
    <property type="project" value="InterPro"/>
</dbReference>
<keyword evidence="2" id="KW-0813">Transport</keyword>
<dbReference type="SUPFAM" id="SSF103473">
    <property type="entry name" value="MFS general substrate transporter"/>
    <property type="match status" value="1"/>
</dbReference>
<accession>A0A540W0N1</accession>
<keyword evidence="3" id="KW-1003">Cell membrane</keyword>
<evidence type="ECO:0000256" key="6">
    <source>
        <dbReference type="ARBA" id="ARBA00023136"/>
    </source>
</evidence>
<evidence type="ECO:0000256" key="2">
    <source>
        <dbReference type="ARBA" id="ARBA00022448"/>
    </source>
</evidence>
<dbReference type="InterPro" id="IPR036259">
    <property type="entry name" value="MFS_trans_sf"/>
</dbReference>
<feature type="domain" description="Major facilitator superfamily (MFS) profile" evidence="10">
    <location>
        <begin position="38"/>
        <end position="491"/>
    </location>
</feature>
<feature type="transmembrane region" description="Helical" evidence="9">
    <location>
        <begin position="329"/>
        <end position="347"/>
    </location>
</feature>
<name>A0A540W0N1_9ACTN</name>
<feature type="region of interest" description="Disordered" evidence="8">
    <location>
        <begin position="1"/>
        <end position="29"/>
    </location>
</feature>
<dbReference type="InterPro" id="IPR020846">
    <property type="entry name" value="MFS_dom"/>
</dbReference>
<keyword evidence="7" id="KW-0046">Antibiotic resistance</keyword>
<feature type="transmembrane region" description="Helical" evidence="9">
    <location>
        <begin position="359"/>
        <end position="376"/>
    </location>
</feature>
<keyword evidence="5 9" id="KW-1133">Transmembrane helix</keyword>
<comment type="subcellular location">
    <subcellularLocation>
        <location evidence="1">Cell membrane</location>
        <topology evidence="1">Multi-pass membrane protein</topology>
    </subcellularLocation>
</comment>
<dbReference type="InterPro" id="IPR005829">
    <property type="entry name" value="Sugar_transporter_CS"/>
</dbReference>
<evidence type="ECO:0000256" key="3">
    <source>
        <dbReference type="ARBA" id="ARBA00022475"/>
    </source>
</evidence>
<reference evidence="11 12" key="1">
    <citation type="submission" date="2019-06" db="EMBL/GenBank/DDBJ databases">
        <title>Description of Kitasatospora acidophila sp. nov. isolated from pine grove soil, and reclassification of Streptomyces novaecaesareae to Kitasatospora novaeceasareae comb. nov.</title>
        <authorList>
            <person name="Kim M.J."/>
        </authorList>
    </citation>
    <scope>NUCLEOTIDE SEQUENCE [LARGE SCALE GENOMIC DNA]</scope>
    <source>
        <strain evidence="11 12">MMS16-CNU292</strain>
    </source>
</reference>
<feature type="transmembrane region" description="Helical" evidence="9">
    <location>
        <begin position="250"/>
        <end position="273"/>
    </location>
</feature>
<evidence type="ECO:0000313" key="11">
    <source>
        <dbReference type="EMBL" id="TQF01914.1"/>
    </source>
</evidence>
<keyword evidence="4 9" id="KW-0812">Transmembrane</keyword>
<feature type="transmembrane region" description="Helical" evidence="9">
    <location>
        <begin position="39"/>
        <end position="60"/>
    </location>
</feature>
<dbReference type="PROSITE" id="PS00216">
    <property type="entry name" value="SUGAR_TRANSPORT_1"/>
    <property type="match status" value="1"/>
</dbReference>
<dbReference type="CDD" id="cd17321">
    <property type="entry name" value="MFS_MMR_MDR_like"/>
    <property type="match status" value="1"/>
</dbReference>
<comment type="caution">
    <text evidence="11">The sequence shown here is derived from an EMBL/GenBank/DDBJ whole genome shotgun (WGS) entry which is preliminary data.</text>
</comment>
<feature type="transmembrane region" description="Helical" evidence="9">
    <location>
        <begin position="382"/>
        <end position="401"/>
    </location>
</feature>
<dbReference type="PANTHER" id="PTHR42718:SF46">
    <property type="entry name" value="BLR6921 PROTEIN"/>
    <property type="match status" value="1"/>
</dbReference>
<dbReference type="Pfam" id="PF07690">
    <property type="entry name" value="MFS_1"/>
    <property type="match status" value="1"/>
</dbReference>
<gene>
    <name evidence="11" type="ORF">E6W39_06080</name>
</gene>
<sequence length="502" mass="51425">MSEIIVQRDSEADPDSAAAPPDGAAAGAAAPDPRRWKALGALALVQFVIFLDATIVNVALPSIRRDLGFSEGGLAWVVNGYLLAAGGLLLLGGRLSDLLGRRRMFSLGAALFAVASLTAALAQNPAMLIASRFAQGTGEALAAPAAMSMVALLFTDEKERAKAFGIWGGLAGLGAAAGVLLSGVLTDLLSWHWVFFIGIPPCVASVLLVFRLVPESRVPESRRRSLGSALLLTAGLVAVIDGLLGATDHAWTSAAVLGPVAAGVVALAVFLAVQARSAAPLIPLGFFTSRTRATGYAAQLFMATATAAMFFLIVLYMQDTLHYSPLRSGLSWLPFTVAFMPGLVFSTKTMPKLGYRGELAIGLAVIAAGMFLFSRLGPDSSFLTGLLPAMALAAFGSGVVAPAMQVVALHGVSDADAGLGSGVLTTVQQVSQALGLSAIVAIGFSHQRSLLKAGISAASANTQGRQLALEIATVVLLVGSVACLALLRKPAPAAESAEPSTI</sequence>
<dbReference type="InterPro" id="IPR011701">
    <property type="entry name" value="MFS"/>
</dbReference>
<organism evidence="11 12">
    <name type="scientific">Kitasatospora acidiphila</name>
    <dbReference type="NCBI Taxonomy" id="2567942"/>
    <lineage>
        <taxon>Bacteria</taxon>
        <taxon>Bacillati</taxon>
        <taxon>Actinomycetota</taxon>
        <taxon>Actinomycetes</taxon>
        <taxon>Kitasatosporales</taxon>
        <taxon>Streptomycetaceae</taxon>
        <taxon>Kitasatospora</taxon>
    </lineage>
</organism>
<keyword evidence="6 9" id="KW-0472">Membrane</keyword>
<feature type="transmembrane region" description="Helical" evidence="9">
    <location>
        <begin position="72"/>
        <end position="92"/>
    </location>
</feature>
<dbReference type="GO" id="GO:0046677">
    <property type="term" value="P:response to antibiotic"/>
    <property type="evidence" value="ECO:0007669"/>
    <property type="project" value="UniProtKB-KW"/>
</dbReference>
<evidence type="ECO:0000256" key="9">
    <source>
        <dbReference type="SAM" id="Phobius"/>
    </source>
</evidence>
<feature type="transmembrane region" description="Helical" evidence="9">
    <location>
        <begin position="191"/>
        <end position="213"/>
    </location>
</feature>
<evidence type="ECO:0000256" key="4">
    <source>
        <dbReference type="ARBA" id="ARBA00022692"/>
    </source>
</evidence>
<evidence type="ECO:0000256" key="5">
    <source>
        <dbReference type="ARBA" id="ARBA00022989"/>
    </source>
</evidence>
<dbReference type="RefSeq" id="WP_141632636.1">
    <property type="nucleotide sequence ID" value="NZ_VIGB01000003.1"/>
</dbReference>
<dbReference type="PANTHER" id="PTHR42718">
    <property type="entry name" value="MAJOR FACILITATOR SUPERFAMILY MULTIDRUG TRANSPORTER MFSC"/>
    <property type="match status" value="1"/>
</dbReference>
<dbReference type="AlphaFoldDB" id="A0A540W0N1"/>
<feature type="transmembrane region" description="Helical" evidence="9">
    <location>
        <begin position="134"/>
        <end position="154"/>
    </location>
</feature>
<proteinExistence type="predicted"/>